<dbReference type="EMBL" id="JAVRBK010000002">
    <property type="protein sequence ID" value="KAK5648400.1"/>
    <property type="molecule type" value="Genomic_DNA"/>
</dbReference>
<dbReference type="Proteomes" id="UP001329430">
    <property type="component" value="Chromosome 2"/>
</dbReference>
<organism evidence="2 3">
    <name type="scientific">Pyrocoelia pectoralis</name>
    <dbReference type="NCBI Taxonomy" id="417401"/>
    <lineage>
        <taxon>Eukaryota</taxon>
        <taxon>Metazoa</taxon>
        <taxon>Ecdysozoa</taxon>
        <taxon>Arthropoda</taxon>
        <taxon>Hexapoda</taxon>
        <taxon>Insecta</taxon>
        <taxon>Pterygota</taxon>
        <taxon>Neoptera</taxon>
        <taxon>Endopterygota</taxon>
        <taxon>Coleoptera</taxon>
        <taxon>Polyphaga</taxon>
        <taxon>Elateriformia</taxon>
        <taxon>Elateroidea</taxon>
        <taxon>Lampyridae</taxon>
        <taxon>Lampyrinae</taxon>
        <taxon>Pyrocoelia</taxon>
    </lineage>
</organism>
<dbReference type="AlphaFoldDB" id="A0AAN7VGQ0"/>
<evidence type="ECO:0000256" key="1">
    <source>
        <dbReference type="SAM" id="MobiDB-lite"/>
    </source>
</evidence>
<name>A0AAN7VGQ0_9COLE</name>
<dbReference type="PANTHER" id="PTHR10773:SF19">
    <property type="match status" value="1"/>
</dbReference>
<keyword evidence="3" id="KW-1185">Reference proteome</keyword>
<dbReference type="PANTHER" id="PTHR10773">
    <property type="entry name" value="DNA-DIRECTED RNA POLYMERASES I, II, AND III SUBUNIT RPABC2"/>
    <property type="match status" value="1"/>
</dbReference>
<feature type="compositionally biased region" description="Low complexity" evidence="1">
    <location>
        <begin position="34"/>
        <end position="45"/>
    </location>
</feature>
<proteinExistence type="predicted"/>
<sequence>MDKAARCNLTHFIPSNFFSNSKDEYIPHEEVSHSSESSDQEIASHVTPKRARKRRRCENQWHRHQKKKPRTEGKEYVGHRNNLVHPSRKLKEYNHRCRYKCNENIPETDKQELFNNFYELPSYDLQTSFLSSCIKKEDVARTKLGAKNNRKFSTKIMLSNKRVCKAFFLKTFDITNRRFTTVCQKTGRLGICETDKRGKASSVNKIDENTRNAIIQHIKLFPRYKSHYFRKDNSETRYLSPDLNITKIKTKLELHERRAEKAVQCKKTDIESHKSANDTVVICFDLQQTLLTPLLTTSKVFYLRQLWTYNFGVHNLISGEADMFTWDETVSSRGSQEIGSCLMQYIKTLPSNITKIIAYSDSCGGQNKNKNICKLFMFLVKATQITKNTYRFHS</sequence>
<comment type="caution">
    <text evidence="2">The sequence shown here is derived from an EMBL/GenBank/DDBJ whole genome shotgun (WGS) entry which is preliminary data.</text>
</comment>
<accession>A0AAN7VGQ0</accession>
<reference evidence="2 3" key="1">
    <citation type="journal article" date="2024" name="Insects">
        <title>An Improved Chromosome-Level Genome Assembly of the Firefly Pyrocoelia pectoralis.</title>
        <authorList>
            <person name="Fu X."/>
            <person name="Meyer-Rochow V.B."/>
            <person name="Ballantyne L."/>
            <person name="Zhu X."/>
        </authorList>
    </citation>
    <scope>NUCLEOTIDE SEQUENCE [LARGE SCALE GENOMIC DNA]</scope>
    <source>
        <strain evidence="2">XCY_ONT2</strain>
    </source>
</reference>
<feature type="compositionally biased region" description="Basic residues" evidence="1">
    <location>
        <begin position="47"/>
        <end position="69"/>
    </location>
</feature>
<feature type="region of interest" description="Disordered" evidence="1">
    <location>
        <begin position="28"/>
        <end position="73"/>
    </location>
</feature>
<gene>
    <name evidence="2" type="ORF">RI129_003292</name>
</gene>
<protein>
    <submittedName>
        <fullName evidence="2">Uncharacterized protein</fullName>
    </submittedName>
</protein>
<evidence type="ECO:0000313" key="2">
    <source>
        <dbReference type="EMBL" id="KAK5648400.1"/>
    </source>
</evidence>
<evidence type="ECO:0000313" key="3">
    <source>
        <dbReference type="Proteomes" id="UP001329430"/>
    </source>
</evidence>